<proteinExistence type="predicted"/>
<dbReference type="AlphaFoldDB" id="A0A0N9I8D2"/>
<dbReference type="PANTHER" id="PTHR42847:SF4">
    <property type="entry name" value="ALKANESULFONATE MONOOXYGENASE-RELATED"/>
    <property type="match status" value="1"/>
</dbReference>
<dbReference type="PANTHER" id="PTHR42847">
    <property type="entry name" value="ALKANESULFONATE MONOOXYGENASE"/>
    <property type="match status" value="1"/>
</dbReference>
<evidence type="ECO:0000256" key="3">
    <source>
        <dbReference type="ARBA" id="ARBA00023002"/>
    </source>
</evidence>
<keyword evidence="4" id="KW-0503">Monooxygenase</keyword>
<evidence type="ECO:0000313" key="7">
    <source>
        <dbReference type="Proteomes" id="UP000063699"/>
    </source>
</evidence>
<dbReference type="Proteomes" id="UP000063699">
    <property type="component" value="Chromosome"/>
</dbReference>
<evidence type="ECO:0000313" key="6">
    <source>
        <dbReference type="EMBL" id="ALG10756.1"/>
    </source>
</evidence>
<keyword evidence="1" id="KW-0285">Flavoprotein</keyword>
<dbReference type="InterPro" id="IPR050172">
    <property type="entry name" value="SsuD_RutA_monooxygenase"/>
</dbReference>
<name>A0A0N9I8D2_9PSEU</name>
<dbReference type="NCBIfam" id="TIGR03560">
    <property type="entry name" value="F420_Rv1855c"/>
    <property type="match status" value="1"/>
</dbReference>
<dbReference type="InterPro" id="IPR011251">
    <property type="entry name" value="Luciferase-like_dom"/>
</dbReference>
<evidence type="ECO:0000256" key="1">
    <source>
        <dbReference type="ARBA" id="ARBA00022630"/>
    </source>
</evidence>
<reference evidence="6 7" key="1">
    <citation type="submission" date="2015-07" db="EMBL/GenBank/DDBJ databases">
        <title>Genome sequencing of Kibdelosporangium phytohabitans.</title>
        <authorList>
            <person name="Qin S."/>
            <person name="Xing K."/>
        </authorList>
    </citation>
    <scope>NUCLEOTIDE SEQUENCE [LARGE SCALE GENOMIC DNA]</scope>
    <source>
        <strain evidence="6 7">KLBMP1111</strain>
    </source>
</reference>
<dbReference type="STRING" id="860235.AOZ06_31155"/>
<dbReference type="SUPFAM" id="SSF51679">
    <property type="entry name" value="Bacterial luciferase-like"/>
    <property type="match status" value="1"/>
</dbReference>
<feature type="domain" description="Luciferase-like" evidence="5">
    <location>
        <begin position="21"/>
        <end position="241"/>
    </location>
</feature>
<accession>A0A0N9I8D2</accession>
<evidence type="ECO:0000259" key="5">
    <source>
        <dbReference type="Pfam" id="PF00296"/>
    </source>
</evidence>
<dbReference type="RefSeq" id="WP_054292659.1">
    <property type="nucleotide sequence ID" value="NZ_CP012752.1"/>
</dbReference>
<keyword evidence="3" id="KW-0560">Oxidoreductase</keyword>
<keyword evidence="7" id="KW-1185">Reference proteome</keyword>
<dbReference type="EMBL" id="CP012752">
    <property type="protein sequence ID" value="ALG10756.1"/>
    <property type="molecule type" value="Genomic_DNA"/>
</dbReference>
<protein>
    <submittedName>
        <fullName evidence="6">Luciferase</fullName>
    </submittedName>
</protein>
<dbReference type="InterPro" id="IPR019952">
    <property type="entry name" value="F420_OxRdatse_Rv1855c_pred"/>
</dbReference>
<gene>
    <name evidence="6" type="ORF">AOZ06_31155</name>
</gene>
<dbReference type="Gene3D" id="3.20.20.30">
    <property type="entry name" value="Luciferase-like domain"/>
    <property type="match status" value="1"/>
</dbReference>
<organism evidence="6 7">
    <name type="scientific">Kibdelosporangium phytohabitans</name>
    <dbReference type="NCBI Taxonomy" id="860235"/>
    <lineage>
        <taxon>Bacteria</taxon>
        <taxon>Bacillati</taxon>
        <taxon>Actinomycetota</taxon>
        <taxon>Actinomycetes</taxon>
        <taxon>Pseudonocardiales</taxon>
        <taxon>Pseudonocardiaceae</taxon>
        <taxon>Kibdelosporangium</taxon>
    </lineage>
</organism>
<dbReference type="GO" id="GO:0046306">
    <property type="term" value="P:alkanesulfonate catabolic process"/>
    <property type="evidence" value="ECO:0007669"/>
    <property type="project" value="TreeGrafter"/>
</dbReference>
<keyword evidence="2" id="KW-0288">FMN</keyword>
<evidence type="ECO:0000256" key="2">
    <source>
        <dbReference type="ARBA" id="ARBA00022643"/>
    </source>
</evidence>
<dbReference type="KEGG" id="kphy:AOZ06_31155"/>
<sequence>MRIGLELGAFAWPGGPAAIGETVARFARVADEAGYVSLSTGDHVWQGFNAGGEHQPYLECFTTLAVLAANSRRCRISPVVAGVHFRHPAVLAKTITTLDLLSGGRAGVGLGVGWNADEATGSGIPFPSVATRFEMLDETLRILLAYWTGAEGTDKAFHGKHYQLDRVLGVPQSLTRPHPPILLGGGGEKTLRLVAKYADACNLYPTPEMPAQLARLREICAETGRDYDRIEKTCCLPFDVADGSGTGELLDTLHQLGEQGIQTVIGIVATADPVRQIELIGEKVLPSLSDDQ</sequence>
<dbReference type="OrthoDB" id="4029802at2"/>
<dbReference type="InterPro" id="IPR036661">
    <property type="entry name" value="Luciferase-like_sf"/>
</dbReference>
<dbReference type="GO" id="GO:0008726">
    <property type="term" value="F:alkanesulfonate monooxygenase activity"/>
    <property type="evidence" value="ECO:0007669"/>
    <property type="project" value="TreeGrafter"/>
</dbReference>
<evidence type="ECO:0000256" key="4">
    <source>
        <dbReference type="ARBA" id="ARBA00023033"/>
    </source>
</evidence>
<dbReference type="Pfam" id="PF00296">
    <property type="entry name" value="Bac_luciferase"/>
    <property type="match status" value="1"/>
</dbReference>